<evidence type="ECO:0000256" key="2">
    <source>
        <dbReference type="ARBA" id="ARBA00022475"/>
    </source>
</evidence>
<feature type="transmembrane region" description="Helical" evidence="6">
    <location>
        <begin position="254"/>
        <end position="281"/>
    </location>
</feature>
<dbReference type="HOGENOM" id="CLU_028880_4_1_0"/>
<dbReference type="Proteomes" id="UP000030661">
    <property type="component" value="Unassembled WGS sequence"/>
</dbReference>
<reference evidence="7" key="1">
    <citation type="journal article" date="2015" name="PeerJ">
        <title>First genomic representation of candidate bacterial phylum KSB3 points to enhanced environmental sensing as a trigger of wastewater bulking.</title>
        <authorList>
            <person name="Sekiguchi Y."/>
            <person name="Ohashi A."/>
            <person name="Parks D.H."/>
            <person name="Yamauchi T."/>
            <person name="Tyson G.W."/>
            <person name="Hugenholtz P."/>
        </authorList>
    </citation>
    <scope>NUCLEOTIDE SEQUENCE [LARGE SCALE GENOMIC DNA]</scope>
</reference>
<evidence type="ECO:0000256" key="5">
    <source>
        <dbReference type="ARBA" id="ARBA00023136"/>
    </source>
</evidence>
<feature type="transmembrane region" description="Helical" evidence="6">
    <location>
        <begin position="96"/>
        <end position="119"/>
    </location>
</feature>
<dbReference type="CDD" id="cd06579">
    <property type="entry name" value="TM_PBP1_transp_AraH_like"/>
    <property type="match status" value="1"/>
</dbReference>
<dbReference type="InterPro" id="IPR001851">
    <property type="entry name" value="ABC_transp_permease"/>
</dbReference>
<dbReference type="NCBIfam" id="NF008441">
    <property type="entry name" value="PRK11285.1"/>
    <property type="match status" value="1"/>
</dbReference>
<evidence type="ECO:0000313" key="7">
    <source>
        <dbReference type="EMBL" id="GAK61077.1"/>
    </source>
</evidence>
<keyword evidence="3 6" id="KW-0812">Transmembrane</keyword>
<dbReference type="PANTHER" id="PTHR32196:SF37">
    <property type="entry name" value="L-ARABINOSE TRANSPORT SYSTEM PERMEASE PROTEIN ARAH"/>
    <property type="match status" value="1"/>
</dbReference>
<feature type="transmembrane region" description="Helical" evidence="6">
    <location>
        <begin position="139"/>
        <end position="157"/>
    </location>
</feature>
<feature type="transmembrane region" description="Helical" evidence="6">
    <location>
        <begin position="45"/>
        <end position="65"/>
    </location>
</feature>
<evidence type="ECO:0000313" key="8">
    <source>
        <dbReference type="Proteomes" id="UP000030661"/>
    </source>
</evidence>
<sequence>MNTNGTSKIFKTIWQDYSMLVVYAIMFILCSLFVPYFLTIPNMKGLGLSVTTIGMVASTMLYALGGGDLDLSVGSTVAFTGVLTAKLLNITNNVPLSILGGIIAGGLVGLANGVCIANLKLNPLITTLATMQIVRGLGLIVSNAVSIGIIIPAFFVIGNGAMFGVPNPIWITAVIMIIFGILLNNTAYGRNVLAIGGNKEAARLSGVNVELTKNIIFVLQGLVTGVAGVVLAARMTSGQPNAAIGFELDVISACVLGGVSLSGGVATMGGVIVGVLIMGTVQDVLNLLNVPTFYQYVVRGVILLIAVLLDQLKQRRKA</sequence>
<dbReference type="GO" id="GO:0022857">
    <property type="term" value="F:transmembrane transporter activity"/>
    <property type="evidence" value="ECO:0007669"/>
    <property type="project" value="InterPro"/>
</dbReference>
<dbReference type="eggNOG" id="COG1172">
    <property type="taxonomic scope" value="Bacteria"/>
</dbReference>
<keyword evidence="2" id="KW-1003">Cell membrane</keyword>
<proteinExistence type="predicted"/>
<feature type="transmembrane region" description="Helical" evidence="6">
    <location>
        <begin position="169"/>
        <end position="188"/>
    </location>
</feature>
<feature type="transmembrane region" description="Helical" evidence="6">
    <location>
        <begin position="293"/>
        <end position="312"/>
    </location>
</feature>
<protein>
    <submittedName>
        <fullName evidence="7">Monosaccharide-transporting ATPase</fullName>
    </submittedName>
</protein>
<keyword evidence="4 6" id="KW-1133">Transmembrane helix</keyword>
<evidence type="ECO:0000256" key="4">
    <source>
        <dbReference type="ARBA" id="ARBA00022989"/>
    </source>
</evidence>
<keyword evidence="5 6" id="KW-0472">Membrane</keyword>
<comment type="subcellular location">
    <subcellularLocation>
        <location evidence="1">Cell membrane</location>
        <topology evidence="1">Multi-pass membrane protein</topology>
    </subcellularLocation>
</comment>
<accession>A0A081C922</accession>
<dbReference type="Pfam" id="PF02653">
    <property type="entry name" value="BPD_transp_2"/>
    <property type="match status" value="1"/>
</dbReference>
<evidence type="ECO:0000256" key="1">
    <source>
        <dbReference type="ARBA" id="ARBA00004651"/>
    </source>
</evidence>
<dbReference type="EMBL" id="DF820476">
    <property type="protein sequence ID" value="GAK61077.1"/>
    <property type="molecule type" value="Genomic_DNA"/>
</dbReference>
<feature type="transmembrane region" description="Helical" evidence="6">
    <location>
        <begin position="20"/>
        <end position="38"/>
    </location>
</feature>
<gene>
    <name evidence="7" type="ORF">U27_00975</name>
</gene>
<dbReference type="STRING" id="1499967.U27_00975"/>
<name>A0A081C922_VECG1</name>
<organism evidence="7">
    <name type="scientific">Vecturithrix granuli</name>
    <dbReference type="NCBI Taxonomy" id="1499967"/>
    <lineage>
        <taxon>Bacteria</taxon>
        <taxon>Candidatus Moduliflexota</taxon>
        <taxon>Candidatus Vecturitrichia</taxon>
        <taxon>Candidatus Vecturitrichales</taxon>
        <taxon>Candidatus Vecturitrichaceae</taxon>
        <taxon>Candidatus Vecturithrix</taxon>
    </lineage>
</organism>
<evidence type="ECO:0000256" key="6">
    <source>
        <dbReference type="SAM" id="Phobius"/>
    </source>
</evidence>
<keyword evidence="8" id="KW-1185">Reference proteome</keyword>
<dbReference type="AlphaFoldDB" id="A0A081C922"/>
<dbReference type="PANTHER" id="PTHR32196">
    <property type="entry name" value="ABC TRANSPORTER PERMEASE PROTEIN YPHD-RELATED-RELATED"/>
    <property type="match status" value="1"/>
</dbReference>
<evidence type="ECO:0000256" key="3">
    <source>
        <dbReference type="ARBA" id="ARBA00022692"/>
    </source>
</evidence>
<dbReference type="GO" id="GO:0005886">
    <property type="term" value="C:plasma membrane"/>
    <property type="evidence" value="ECO:0007669"/>
    <property type="project" value="UniProtKB-SubCell"/>
</dbReference>